<dbReference type="PANTHER" id="PTHR43578:SF3">
    <property type="entry name" value="NADH-QUINONE OXIDOREDUCTASE SUBUNIT F"/>
    <property type="match status" value="1"/>
</dbReference>
<keyword evidence="5" id="KW-0004">4Fe-4S</keyword>
<proteinExistence type="inferred from homology"/>
<organism evidence="18 19">
    <name type="scientific">Vulcanimicrobium alpinum</name>
    <dbReference type="NCBI Taxonomy" id="3016050"/>
    <lineage>
        <taxon>Bacteria</taxon>
        <taxon>Bacillati</taxon>
        <taxon>Vulcanimicrobiota</taxon>
        <taxon>Vulcanimicrobiia</taxon>
        <taxon>Vulcanimicrobiales</taxon>
        <taxon>Vulcanimicrobiaceae</taxon>
        <taxon>Vulcanimicrobium</taxon>
    </lineage>
</organism>
<dbReference type="FunFam" id="1.20.1440.230:FF:000001">
    <property type="entry name" value="Mitochondrial NADH dehydrogenase flavoprotein 1"/>
    <property type="match status" value="1"/>
</dbReference>
<keyword evidence="12" id="KW-0411">Iron-sulfur</keyword>
<evidence type="ECO:0000313" key="18">
    <source>
        <dbReference type="EMBL" id="BDE07152.1"/>
    </source>
</evidence>
<evidence type="ECO:0000256" key="12">
    <source>
        <dbReference type="ARBA" id="ARBA00023014"/>
    </source>
</evidence>
<dbReference type="InterPro" id="IPR011538">
    <property type="entry name" value="Nuo51_FMN-bd"/>
</dbReference>
<dbReference type="InterPro" id="IPR019575">
    <property type="entry name" value="Nuop51_4Fe4S-bd"/>
</dbReference>
<evidence type="ECO:0000256" key="5">
    <source>
        <dbReference type="ARBA" id="ARBA00022485"/>
    </source>
</evidence>
<evidence type="ECO:0000256" key="1">
    <source>
        <dbReference type="ARBA" id="ARBA00001917"/>
    </source>
</evidence>
<dbReference type="GO" id="GO:0010181">
    <property type="term" value="F:FMN binding"/>
    <property type="evidence" value="ECO:0007669"/>
    <property type="project" value="InterPro"/>
</dbReference>
<dbReference type="GO" id="GO:0051539">
    <property type="term" value="F:4 iron, 4 sulfur cluster binding"/>
    <property type="evidence" value="ECO:0007669"/>
    <property type="project" value="UniProtKB-KW"/>
</dbReference>
<dbReference type="GO" id="GO:0008137">
    <property type="term" value="F:NADH dehydrogenase (ubiquinone) activity"/>
    <property type="evidence" value="ECO:0007669"/>
    <property type="project" value="InterPro"/>
</dbReference>
<evidence type="ECO:0000256" key="14">
    <source>
        <dbReference type="ARBA" id="ARBA00031578"/>
    </source>
</evidence>
<dbReference type="PROSITE" id="PS00645">
    <property type="entry name" value="COMPLEX1_51K_2"/>
    <property type="match status" value="1"/>
</dbReference>
<dbReference type="KEGG" id="vab:WPS_24280"/>
<dbReference type="InterPro" id="IPR037207">
    <property type="entry name" value="Nuop51_4Fe4S-bd_sf"/>
</dbReference>
<evidence type="ECO:0000256" key="9">
    <source>
        <dbReference type="ARBA" id="ARBA00022723"/>
    </source>
</evidence>
<dbReference type="Gene3D" id="1.20.1440.230">
    <property type="entry name" value="NADH-ubiquinone oxidoreductase 51kDa subunit, iron-sulphur binding domain"/>
    <property type="match status" value="1"/>
</dbReference>
<comment type="similarity">
    <text evidence="3">Belongs to the complex I 51 kDa subunit family.</text>
</comment>
<dbReference type="InterPro" id="IPR037225">
    <property type="entry name" value="Nuo51_FMN-bd_sf"/>
</dbReference>
<comment type="catalytic activity">
    <reaction evidence="16">
        <text>a quinone + NADH + 5 H(+)(in) = a quinol + NAD(+) + 4 H(+)(out)</text>
        <dbReference type="Rhea" id="RHEA:57888"/>
        <dbReference type="ChEBI" id="CHEBI:15378"/>
        <dbReference type="ChEBI" id="CHEBI:24646"/>
        <dbReference type="ChEBI" id="CHEBI:57540"/>
        <dbReference type="ChEBI" id="CHEBI:57945"/>
        <dbReference type="ChEBI" id="CHEBI:132124"/>
    </reaction>
</comment>
<protein>
    <recommendedName>
        <fullName evidence="4">NADH-quinone oxidoreductase subunit F</fullName>
    </recommendedName>
    <alternativeName>
        <fullName evidence="14">NADH dehydrogenase I subunit F</fullName>
    </alternativeName>
    <alternativeName>
        <fullName evidence="15">NDH-1 subunit F</fullName>
    </alternativeName>
</protein>
<reference evidence="18 19" key="1">
    <citation type="journal article" date="2022" name="ISME Commun">
        <title>Vulcanimicrobium alpinus gen. nov. sp. nov., the first cultivated representative of the candidate phylum 'Eremiobacterota', is a metabolically versatile aerobic anoxygenic phototroph.</title>
        <authorList>
            <person name="Yabe S."/>
            <person name="Muto K."/>
            <person name="Abe K."/>
            <person name="Yokota A."/>
            <person name="Staudigel H."/>
            <person name="Tebo B.M."/>
        </authorList>
    </citation>
    <scope>NUCLEOTIDE SEQUENCE [LARGE SCALE GENOMIC DNA]</scope>
    <source>
        <strain evidence="18 19">WC8-2</strain>
    </source>
</reference>
<evidence type="ECO:0000256" key="15">
    <source>
        <dbReference type="ARBA" id="ARBA00032787"/>
    </source>
</evidence>
<dbReference type="PANTHER" id="PTHR43578">
    <property type="entry name" value="NADH-QUINONE OXIDOREDUCTASE SUBUNIT F"/>
    <property type="match status" value="1"/>
</dbReference>
<keyword evidence="10" id="KW-1278">Translocase</keyword>
<evidence type="ECO:0000256" key="13">
    <source>
        <dbReference type="ARBA" id="ARBA00023027"/>
    </source>
</evidence>
<sequence>MAELITPILTKGIGELNLREIEVYEAQGGYAQLRRAVVELTPKDVADLCNGSNLRGRGGAGFPTGRKWSFLPNNGRPRYMVCNCDEAEPGTFKDHMLLEQTPHQIIEGILIGAYAIGCEHAYIYIRGEFKRGYAIMRDAVAQARAKGYLGENVFGRGKRLEFTIHRGAGAYICGEETGLLNSLEGKRGEPRLKPPFPAVKGLYGEPTVVNNVETLAYLPHIMRNGPEWFAKAGPERSPGYKIVSISGHVAKPGNYEVPMGTTIRQLIDDCAGGLRPGRSFMGVQPGGGSSACLFEEHLDVPYDFESVAKAGSMLGSGAMVVFDDTTDFVKAAHALVRFYAHESCGQCTPCREGGHWIEKTLARLLDGRGVDSDIDVMLSAAHQLTGLNLCALGDSIEPFLASVIKRFEPQFRAYVKRSAPIPVVA</sequence>
<dbReference type="SMART" id="SM00928">
    <property type="entry name" value="NADH_4Fe-4S"/>
    <property type="match status" value="1"/>
</dbReference>
<dbReference type="SUPFAM" id="SSF140490">
    <property type="entry name" value="Nqo1C-terminal domain-like"/>
    <property type="match status" value="1"/>
</dbReference>
<dbReference type="Gene3D" id="3.40.50.11540">
    <property type="entry name" value="NADH-ubiquinone oxidoreductase 51kDa subunit"/>
    <property type="match status" value="1"/>
</dbReference>
<dbReference type="Gene3D" id="3.10.20.600">
    <property type="match status" value="1"/>
</dbReference>
<comment type="cofactor">
    <cofactor evidence="1">
        <name>FMN</name>
        <dbReference type="ChEBI" id="CHEBI:58210"/>
    </cofactor>
</comment>
<evidence type="ECO:0000256" key="11">
    <source>
        <dbReference type="ARBA" id="ARBA00023004"/>
    </source>
</evidence>
<keyword evidence="6" id="KW-0285">Flavoprotein</keyword>
<keyword evidence="19" id="KW-1185">Reference proteome</keyword>
<dbReference type="AlphaFoldDB" id="A0AAN2CAZ7"/>
<dbReference type="Pfam" id="PF10589">
    <property type="entry name" value="NADH_4Fe-4S"/>
    <property type="match status" value="1"/>
</dbReference>
<dbReference type="EMBL" id="AP025523">
    <property type="protein sequence ID" value="BDE07152.1"/>
    <property type="molecule type" value="Genomic_DNA"/>
</dbReference>
<dbReference type="FunFam" id="3.10.20.600:FF:000003">
    <property type="entry name" value="NADH-quinone oxidoreductase subunit F"/>
    <property type="match status" value="1"/>
</dbReference>
<dbReference type="Proteomes" id="UP001317532">
    <property type="component" value="Chromosome"/>
</dbReference>
<gene>
    <name evidence="18" type="ORF">WPS_24280</name>
</gene>
<evidence type="ECO:0000256" key="2">
    <source>
        <dbReference type="ARBA" id="ARBA00001966"/>
    </source>
</evidence>
<evidence type="ECO:0000313" key="19">
    <source>
        <dbReference type="Proteomes" id="UP001317532"/>
    </source>
</evidence>
<dbReference type="Gene3D" id="6.10.250.1450">
    <property type="match status" value="1"/>
</dbReference>
<evidence type="ECO:0000256" key="6">
    <source>
        <dbReference type="ARBA" id="ARBA00022630"/>
    </source>
</evidence>
<feature type="domain" description="NADH-ubiquinone oxidoreductase 51kDa subunit iron-sulphur binding" evidence="17">
    <location>
        <begin position="329"/>
        <end position="374"/>
    </location>
</feature>
<evidence type="ECO:0000256" key="7">
    <source>
        <dbReference type="ARBA" id="ARBA00022643"/>
    </source>
</evidence>
<dbReference type="Pfam" id="PF10531">
    <property type="entry name" value="SLBB"/>
    <property type="match status" value="1"/>
</dbReference>
<name>A0AAN2CAZ7_UNVUL</name>
<keyword evidence="7" id="KW-0288">FMN</keyword>
<evidence type="ECO:0000256" key="3">
    <source>
        <dbReference type="ARBA" id="ARBA00007523"/>
    </source>
</evidence>
<dbReference type="GO" id="GO:0048038">
    <property type="term" value="F:quinone binding"/>
    <property type="evidence" value="ECO:0007669"/>
    <property type="project" value="UniProtKB-KW"/>
</dbReference>
<dbReference type="SUPFAM" id="SSF142019">
    <property type="entry name" value="Nqo1 FMN-binding domain-like"/>
    <property type="match status" value="1"/>
</dbReference>
<keyword evidence="11" id="KW-0408">Iron</keyword>
<dbReference type="InterPro" id="IPR001949">
    <property type="entry name" value="NADH-UbQ_OxRdtase_51kDa_CS"/>
</dbReference>
<dbReference type="SUPFAM" id="SSF142984">
    <property type="entry name" value="Nqo1 middle domain-like"/>
    <property type="match status" value="1"/>
</dbReference>
<dbReference type="NCBIfam" id="NF010120">
    <property type="entry name" value="PRK13596.1"/>
    <property type="match status" value="1"/>
</dbReference>
<dbReference type="Pfam" id="PF01512">
    <property type="entry name" value="Complex1_51K"/>
    <property type="match status" value="1"/>
</dbReference>
<dbReference type="FunFam" id="3.40.50.11540:FF:000001">
    <property type="entry name" value="NADH dehydrogenase [ubiquinone] flavoprotein 1, mitochondrial"/>
    <property type="match status" value="1"/>
</dbReference>
<evidence type="ECO:0000256" key="4">
    <source>
        <dbReference type="ARBA" id="ARBA00019901"/>
    </source>
</evidence>
<keyword evidence="8" id="KW-0874">Quinone</keyword>
<keyword evidence="9" id="KW-0479">Metal-binding</keyword>
<evidence type="ECO:0000259" key="17">
    <source>
        <dbReference type="SMART" id="SM00928"/>
    </source>
</evidence>
<comment type="cofactor">
    <cofactor evidence="2">
        <name>[4Fe-4S] cluster</name>
        <dbReference type="ChEBI" id="CHEBI:49883"/>
    </cofactor>
</comment>
<evidence type="ECO:0000256" key="10">
    <source>
        <dbReference type="ARBA" id="ARBA00022967"/>
    </source>
</evidence>
<evidence type="ECO:0000256" key="16">
    <source>
        <dbReference type="ARBA" id="ARBA00047712"/>
    </source>
</evidence>
<evidence type="ECO:0000256" key="8">
    <source>
        <dbReference type="ARBA" id="ARBA00022719"/>
    </source>
</evidence>
<keyword evidence="13" id="KW-0520">NAD</keyword>
<accession>A0AAN2CAZ7</accession>
<dbReference type="InterPro" id="IPR019554">
    <property type="entry name" value="Soluble_ligand-bd"/>
</dbReference>
<dbReference type="GO" id="GO:0046872">
    <property type="term" value="F:metal ion binding"/>
    <property type="evidence" value="ECO:0007669"/>
    <property type="project" value="UniProtKB-KW"/>
</dbReference>